<evidence type="ECO:0000256" key="3">
    <source>
        <dbReference type="ARBA" id="ARBA00022803"/>
    </source>
</evidence>
<evidence type="ECO:0000313" key="8">
    <source>
        <dbReference type="Proteomes" id="UP001222087"/>
    </source>
</evidence>
<name>A0ABY8ANF7_9GAMM</name>
<dbReference type="EMBL" id="CP119078">
    <property type="protein sequence ID" value="WED41786.1"/>
    <property type="molecule type" value="Genomic_DNA"/>
</dbReference>
<dbReference type="Pfam" id="PF23914">
    <property type="entry name" value="TPR_CcmH_CycH"/>
    <property type="match status" value="1"/>
</dbReference>
<feature type="repeat" description="TPR" evidence="4">
    <location>
        <begin position="167"/>
        <end position="200"/>
    </location>
</feature>
<keyword evidence="5" id="KW-1133">Transmembrane helix</keyword>
<dbReference type="PROSITE" id="PS50005">
    <property type="entry name" value="TPR"/>
    <property type="match status" value="2"/>
</dbReference>
<accession>A0ABY8ANF7</accession>
<proteinExistence type="predicted"/>
<evidence type="ECO:0000256" key="5">
    <source>
        <dbReference type="SAM" id="Phobius"/>
    </source>
</evidence>
<evidence type="ECO:0000256" key="2">
    <source>
        <dbReference type="ARBA" id="ARBA00022748"/>
    </source>
</evidence>
<protein>
    <submittedName>
        <fullName evidence="7">Tetratricopeptide repeat protein</fullName>
    </submittedName>
</protein>
<evidence type="ECO:0000256" key="4">
    <source>
        <dbReference type="PROSITE-ProRule" id="PRU00339"/>
    </source>
</evidence>
<dbReference type="InterPro" id="IPR019734">
    <property type="entry name" value="TPR_rpt"/>
</dbReference>
<keyword evidence="3 4" id="KW-0802">TPR repeat</keyword>
<keyword evidence="1" id="KW-0677">Repeat</keyword>
<sequence length="220" mass="25486">MNKWLLICFLMLVLLALPVILYPFRKSKGISFLLTLMIALAIIAGYWHWGAMPQWQLFLDHEEKQKKVQAVLQSIKNPMQLIEKLKARLQTDPNSARGWYLLGRLYASQEQWVSARDAFEKAHQLNPDDEATTVNYAQSLWQLNQQQFNDAIRALFKKLLQKNPNQPDALAMLAMDAFTAQDYQQAIDYWQQLLKLAPEQSQEAQMIRKAIAKAQQQLPS</sequence>
<feature type="domain" description="Cytochrome c-type biogenesis protein H TPR" evidence="6">
    <location>
        <begin position="80"/>
        <end position="203"/>
    </location>
</feature>
<evidence type="ECO:0000313" key="7">
    <source>
        <dbReference type="EMBL" id="WED41786.1"/>
    </source>
</evidence>
<keyword evidence="8" id="KW-1185">Reference proteome</keyword>
<dbReference type="Proteomes" id="UP001222087">
    <property type="component" value="Chromosome"/>
</dbReference>
<dbReference type="PANTHER" id="PTHR47870">
    <property type="entry name" value="CYTOCHROME C-TYPE BIOGENESIS PROTEIN CCMH"/>
    <property type="match status" value="1"/>
</dbReference>
<dbReference type="RefSeq" id="WP_275087612.1">
    <property type="nucleotide sequence ID" value="NZ_CP119078.1"/>
</dbReference>
<dbReference type="InterPro" id="IPR051263">
    <property type="entry name" value="C-type_cytochrome_biogenesis"/>
</dbReference>
<dbReference type="Gene3D" id="1.25.40.10">
    <property type="entry name" value="Tetratricopeptide repeat domain"/>
    <property type="match status" value="1"/>
</dbReference>
<gene>
    <name evidence="7" type="ORF">PXX05_07515</name>
</gene>
<dbReference type="PANTHER" id="PTHR47870:SF1">
    <property type="entry name" value="CYTOCHROME C-TYPE BIOGENESIS PROTEIN CCMH"/>
    <property type="match status" value="1"/>
</dbReference>
<organism evidence="7 8">
    <name type="scientific">Legionella cardiaca</name>
    <dbReference type="NCBI Taxonomy" id="1071983"/>
    <lineage>
        <taxon>Bacteria</taxon>
        <taxon>Pseudomonadati</taxon>
        <taxon>Pseudomonadota</taxon>
        <taxon>Gammaproteobacteria</taxon>
        <taxon>Legionellales</taxon>
        <taxon>Legionellaceae</taxon>
        <taxon>Legionella</taxon>
    </lineage>
</organism>
<keyword evidence="2" id="KW-0201">Cytochrome c-type biogenesis</keyword>
<dbReference type="InterPro" id="IPR056413">
    <property type="entry name" value="TPR_CcmH_CycH"/>
</dbReference>
<dbReference type="SMART" id="SM00028">
    <property type="entry name" value="TPR"/>
    <property type="match status" value="2"/>
</dbReference>
<dbReference type="InterPro" id="IPR011990">
    <property type="entry name" value="TPR-like_helical_dom_sf"/>
</dbReference>
<dbReference type="SUPFAM" id="SSF48452">
    <property type="entry name" value="TPR-like"/>
    <property type="match status" value="1"/>
</dbReference>
<feature type="transmembrane region" description="Helical" evidence="5">
    <location>
        <begin position="31"/>
        <end position="49"/>
    </location>
</feature>
<reference evidence="7 8" key="1">
    <citation type="submission" date="2023-02" db="EMBL/GenBank/DDBJ databases">
        <title>Genome Sequence of L. cardiaca H63T.</title>
        <authorList>
            <person name="Lopez A.E."/>
            <person name="Cianciotto N.P."/>
        </authorList>
    </citation>
    <scope>NUCLEOTIDE SEQUENCE [LARGE SCALE GENOMIC DNA]</scope>
    <source>
        <strain evidence="7 8">H63</strain>
    </source>
</reference>
<keyword evidence="5" id="KW-0812">Transmembrane</keyword>
<feature type="repeat" description="TPR" evidence="4">
    <location>
        <begin position="96"/>
        <end position="129"/>
    </location>
</feature>
<evidence type="ECO:0000256" key="1">
    <source>
        <dbReference type="ARBA" id="ARBA00022737"/>
    </source>
</evidence>
<keyword evidence="5" id="KW-0472">Membrane</keyword>
<evidence type="ECO:0000259" key="6">
    <source>
        <dbReference type="Pfam" id="PF23914"/>
    </source>
</evidence>